<dbReference type="Gene3D" id="3.40.50.1360">
    <property type="match status" value="1"/>
</dbReference>
<evidence type="ECO:0000313" key="9">
    <source>
        <dbReference type="EMBL" id="KAA0921056.1"/>
    </source>
</evidence>
<name>A0A5A9ZVW0_9RHOB</name>
<dbReference type="PANTHER" id="PTHR11054">
    <property type="entry name" value="6-PHOSPHOGLUCONOLACTONASE"/>
    <property type="match status" value="1"/>
</dbReference>
<comment type="function">
    <text evidence="2 7">Hydrolysis of 6-phosphogluconolactone to 6-phosphogluconate.</text>
</comment>
<dbReference type="GO" id="GO:0006098">
    <property type="term" value="P:pentose-phosphate shunt"/>
    <property type="evidence" value="ECO:0007669"/>
    <property type="project" value="UniProtKB-UniPathway"/>
</dbReference>
<protein>
    <recommendedName>
        <fullName evidence="6 7">6-phosphogluconolactonase</fullName>
        <shortName evidence="7">6PGL</shortName>
        <ecNumber evidence="5 7">3.1.1.31</ecNumber>
    </recommendedName>
</protein>
<dbReference type="Proteomes" id="UP000325291">
    <property type="component" value="Unassembled WGS sequence"/>
</dbReference>
<proteinExistence type="inferred from homology"/>
<dbReference type="UniPathway" id="UPA00115">
    <property type="reaction ID" value="UER00409"/>
</dbReference>
<dbReference type="InterPro" id="IPR037171">
    <property type="entry name" value="NagB/RpiA_transferase-like"/>
</dbReference>
<evidence type="ECO:0000256" key="5">
    <source>
        <dbReference type="ARBA" id="ARBA00013198"/>
    </source>
</evidence>
<comment type="pathway">
    <text evidence="3 7">Carbohydrate degradation; pentose phosphate pathway; D-ribulose 5-phosphate from D-glucose 6-phosphate (oxidative stage): step 2/3.</text>
</comment>
<evidence type="ECO:0000259" key="8">
    <source>
        <dbReference type="Pfam" id="PF01182"/>
    </source>
</evidence>
<dbReference type="SUPFAM" id="SSF100950">
    <property type="entry name" value="NagB/RpiA/CoA transferase-like"/>
    <property type="match status" value="1"/>
</dbReference>
<evidence type="ECO:0000256" key="4">
    <source>
        <dbReference type="ARBA" id="ARBA00010662"/>
    </source>
</evidence>
<accession>A0A5A9ZVW0</accession>
<dbReference type="InterPro" id="IPR006148">
    <property type="entry name" value="Glc/Gal-6P_isomerase"/>
</dbReference>
<keyword evidence="7 9" id="KW-0378">Hydrolase</keyword>
<keyword evidence="10" id="KW-1185">Reference proteome</keyword>
<dbReference type="NCBIfam" id="TIGR01198">
    <property type="entry name" value="pgl"/>
    <property type="match status" value="1"/>
</dbReference>
<evidence type="ECO:0000256" key="1">
    <source>
        <dbReference type="ARBA" id="ARBA00000832"/>
    </source>
</evidence>
<comment type="catalytic activity">
    <reaction evidence="1 7">
        <text>6-phospho-D-glucono-1,5-lactone + H2O = 6-phospho-D-gluconate + H(+)</text>
        <dbReference type="Rhea" id="RHEA:12556"/>
        <dbReference type="ChEBI" id="CHEBI:15377"/>
        <dbReference type="ChEBI" id="CHEBI:15378"/>
        <dbReference type="ChEBI" id="CHEBI:57955"/>
        <dbReference type="ChEBI" id="CHEBI:58759"/>
        <dbReference type="EC" id="3.1.1.31"/>
    </reaction>
</comment>
<gene>
    <name evidence="7 9" type="primary">pgl</name>
    <name evidence="9" type="ORF">FLO80_02480</name>
</gene>
<evidence type="ECO:0000256" key="7">
    <source>
        <dbReference type="RuleBase" id="RU365095"/>
    </source>
</evidence>
<comment type="similarity">
    <text evidence="4 7">Belongs to the glucosamine/galactosamine-6-phosphate isomerase family. 6-phosphogluconolactonase subfamily.</text>
</comment>
<reference evidence="9 10" key="1">
    <citation type="submission" date="2019-07" db="EMBL/GenBank/DDBJ databases">
        <title>Aquicoccus porphyridii gen. nov., sp. nov., isolated from a small marine red alga, Porphyridium marinum.</title>
        <authorList>
            <person name="Liu L."/>
        </authorList>
    </citation>
    <scope>NUCLEOTIDE SEQUENCE [LARGE SCALE GENOMIC DNA]</scope>
    <source>
        <strain evidence="9 10">L1 8-17</strain>
    </source>
</reference>
<evidence type="ECO:0000256" key="2">
    <source>
        <dbReference type="ARBA" id="ARBA00002681"/>
    </source>
</evidence>
<dbReference type="AlphaFoldDB" id="A0A5A9ZVW0"/>
<sequence length="224" mass="24376">MKFIDYADAEMMAIDLANVLAGELENMLFHEERVSFAVPGGETPGPVFDNLCAADLDWSRVDVFLTDERWLPEDDPRSNARLVRERLLTDRATAAVFHPLYAPAEKPEDVLTELESMLVSCQPISLLLLGMGADMHCASLFPGAEGLKDALAADAPVLVPIRTPAAPETRVTLSARVLDAAISKHLVITGQRKRAALERGMHLSPDEAPIAAVMDGLTVHWAPE</sequence>
<dbReference type="GO" id="GO:0005975">
    <property type="term" value="P:carbohydrate metabolic process"/>
    <property type="evidence" value="ECO:0007669"/>
    <property type="project" value="UniProtKB-UniRule"/>
</dbReference>
<dbReference type="EMBL" id="VINQ01000001">
    <property type="protein sequence ID" value="KAA0921056.1"/>
    <property type="molecule type" value="Genomic_DNA"/>
</dbReference>
<evidence type="ECO:0000256" key="3">
    <source>
        <dbReference type="ARBA" id="ARBA00004961"/>
    </source>
</evidence>
<evidence type="ECO:0000256" key="6">
    <source>
        <dbReference type="ARBA" id="ARBA00020337"/>
    </source>
</evidence>
<dbReference type="CDD" id="cd01400">
    <property type="entry name" value="6PGL"/>
    <property type="match status" value="1"/>
</dbReference>
<dbReference type="Pfam" id="PF01182">
    <property type="entry name" value="Glucosamine_iso"/>
    <property type="match status" value="1"/>
</dbReference>
<evidence type="ECO:0000313" key="10">
    <source>
        <dbReference type="Proteomes" id="UP000325291"/>
    </source>
</evidence>
<organism evidence="9 10">
    <name type="scientific">Aquicoccus porphyridii</name>
    <dbReference type="NCBI Taxonomy" id="1852029"/>
    <lineage>
        <taxon>Bacteria</taxon>
        <taxon>Pseudomonadati</taxon>
        <taxon>Pseudomonadota</taxon>
        <taxon>Alphaproteobacteria</taxon>
        <taxon>Rhodobacterales</taxon>
        <taxon>Paracoccaceae</taxon>
        <taxon>Aquicoccus</taxon>
    </lineage>
</organism>
<dbReference type="EC" id="3.1.1.31" evidence="5 7"/>
<dbReference type="RefSeq" id="WP_111361923.1">
    <property type="nucleotide sequence ID" value="NZ_VINQ01000001.1"/>
</dbReference>
<dbReference type="GO" id="GO:0017057">
    <property type="term" value="F:6-phosphogluconolactonase activity"/>
    <property type="evidence" value="ECO:0007669"/>
    <property type="project" value="UniProtKB-UniRule"/>
</dbReference>
<dbReference type="InterPro" id="IPR039104">
    <property type="entry name" value="6PGL"/>
</dbReference>
<feature type="domain" description="Glucosamine/galactosamine-6-phosphate isomerase" evidence="8">
    <location>
        <begin position="8"/>
        <end position="220"/>
    </location>
</feature>
<dbReference type="PANTHER" id="PTHR11054:SF0">
    <property type="entry name" value="6-PHOSPHOGLUCONOLACTONASE"/>
    <property type="match status" value="1"/>
</dbReference>
<comment type="caution">
    <text evidence="9">The sequence shown here is derived from an EMBL/GenBank/DDBJ whole genome shotgun (WGS) entry which is preliminary data.</text>
</comment>
<dbReference type="InterPro" id="IPR005900">
    <property type="entry name" value="6-phosphogluconolactonase_DevB"/>
</dbReference>